<dbReference type="KEGG" id="nta:107812331"/>
<keyword evidence="1" id="KW-1185">Reference proteome</keyword>
<dbReference type="PANTHER" id="PTHR33509">
    <property type="entry name" value="LATE EMBRYOGENIS ABUNDANT PROTEIN 2-RELATED"/>
    <property type="match status" value="1"/>
</dbReference>
<name>A0A1S4BVG7_TOBAC</name>
<dbReference type="OMA" id="PENRAKE"/>
<dbReference type="RefSeq" id="XP_016492876.1">
    <property type="nucleotide sequence ID" value="XM_016637390.2"/>
</dbReference>
<accession>A0A1S4BVG7</accession>
<proteinExistence type="predicted"/>
<evidence type="ECO:0000313" key="2">
    <source>
        <dbReference type="RefSeq" id="XP_016492876.1"/>
    </source>
</evidence>
<dbReference type="OrthoDB" id="1936089at2759"/>
<dbReference type="GO" id="GO:0006950">
    <property type="term" value="P:response to stress"/>
    <property type="evidence" value="ECO:0000318"/>
    <property type="project" value="GO_Central"/>
</dbReference>
<reference evidence="2" key="2">
    <citation type="submission" date="2025-08" db="UniProtKB">
        <authorList>
            <consortium name="RefSeq"/>
        </authorList>
    </citation>
    <scope>IDENTIFICATION</scope>
    <source>
        <tissue evidence="2">Leaf</tissue>
    </source>
</reference>
<dbReference type="PaxDb" id="4097-A0A1S4BVG7"/>
<organism evidence="1 2">
    <name type="scientific">Nicotiana tabacum</name>
    <name type="common">Common tobacco</name>
    <dbReference type="NCBI Taxonomy" id="4097"/>
    <lineage>
        <taxon>Eukaryota</taxon>
        <taxon>Viridiplantae</taxon>
        <taxon>Streptophyta</taxon>
        <taxon>Embryophyta</taxon>
        <taxon>Tracheophyta</taxon>
        <taxon>Spermatophyta</taxon>
        <taxon>Magnoliopsida</taxon>
        <taxon>eudicotyledons</taxon>
        <taxon>Gunneridae</taxon>
        <taxon>Pentapetalae</taxon>
        <taxon>asterids</taxon>
        <taxon>lamiids</taxon>
        <taxon>Solanales</taxon>
        <taxon>Solanaceae</taxon>
        <taxon>Nicotianoideae</taxon>
        <taxon>Nicotianeae</taxon>
        <taxon>Nicotiana</taxon>
    </lineage>
</organism>
<dbReference type="Proteomes" id="UP000790787">
    <property type="component" value="Chromosome 1"/>
</dbReference>
<dbReference type="RefSeq" id="XP_016492876.1">
    <property type="nucleotide sequence ID" value="XM_016637390.1"/>
</dbReference>
<dbReference type="AlphaFoldDB" id="A0A1S4BVG7"/>
<reference evidence="1" key="1">
    <citation type="journal article" date="2014" name="Nat. Commun.">
        <title>The tobacco genome sequence and its comparison with those of tomato and potato.</title>
        <authorList>
            <person name="Sierro N."/>
            <person name="Battey J.N."/>
            <person name="Ouadi S."/>
            <person name="Bakaher N."/>
            <person name="Bovet L."/>
            <person name="Willig A."/>
            <person name="Goepfert S."/>
            <person name="Peitsch M.C."/>
            <person name="Ivanov N.V."/>
        </authorList>
    </citation>
    <scope>NUCLEOTIDE SEQUENCE [LARGE SCALE GENOMIC DNA]</scope>
</reference>
<dbReference type="PANTHER" id="PTHR33509:SF5">
    <property type="entry name" value="PROTEIN SENESCENCE-ASSOCIATED GENE 21, MITOCHONDRIAL"/>
    <property type="match status" value="1"/>
</dbReference>
<dbReference type="GeneID" id="107812331"/>
<dbReference type="Pfam" id="PF03242">
    <property type="entry name" value="LEA_3a"/>
    <property type="match status" value="1"/>
</dbReference>
<dbReference type="STRING" id="4097.A0A1S4BVG7"/>
<dbReference type="InterPro" id="IPR004926">
    <property type="entry name" value="LEA_3a"/>
</dbReference>
<gene>
    <name evidence="2" type="primary">LOC107812331</name>
</gene>
<protein>
    <submittedName>
        <fullName evidence="2">Protein SENESCENCE-ASSOCIATED GENE 21, mitochondrial-like</fullName>
    </submittedName>
</protein>
<evidence type="ECO:0000313" key="1">
    <source>
        <dbReference type="Proteomes" id="UP000790787"/>
    </source>
</evidence>
<sequence length="103" mass="11057">MARFFSNVKLFSTVVADRVSLVVTRKGYAVAAAGGAALGGGRGGAAGQSNMMMILKKEGDESAPKSPWVPDSVTGYYRPENQENQIDAVELRRMLLKSNIRGH</sequence>